<evidence type="ECO:0000313" key="1">
    <source>
        <dbReference type="EMBL" id="VDO83678.1"/>
    </source>
</evidence>
<evidence type="ECO:0000313" key="2">
    <source>
        <dbReference type="Proteomes" id="UP000050761"/>
    </source>
</evidence>
<dbReference type="AlphaFoldDB" id="A0A183FQR0"/>
<dbReference type="WBParaSite" id="HPBE_0001010001-mRNA-1">
    <property type="protein sequence ID" value="HPBE_0001010001-mRNA-1"/>
    <property type="gene ID" value="HPBE_0001010001"/>
</dbReference>
<accession>A0A183FQR0</accession>
<proteinExistence type="predicted"/>
<dbReference type="Proteomes" id="UP000050761">
    <property type="component" value="Unassembled WGS sequence"/>
</dbReference>
<evidence type="ECO:0000313" key="3">
    <source>
        <dbReference type="WBParaSite" id="HPBE_0001010001-mRNA-1"/>
    </source>
</evidence>
<protein>
    <submittedName>
        <fullName evidence="1 3">Uncharacterized protein</fullName>
    </submittedName>
</protein>
<dbReference type="EMBL" id="UZAH01026648">
    <property type="protein sequence ID" value="VDO83678.1"/>
    <property type="molecule type" value="Genomic_DNA"/>
</dbReference>
<sequence length="100" mass="10792">MSLGSSGTFRCSQLADGDGHVVDSSLPLLVQPLPRCSGARSRLAACLARETEIRGVISHQKMTTSWQYEELSYSLSPYGDDAYGRRRFDSVDVGPAAPGK</sequence>
<organism evidence="2 3">
    <name type="scientific">Heligmosomoides polygyrus</name>
    <name type="common">Parasitic roundworm</name>
    <dbReference type="NCBI Taxonomy" id="6339"/>
    <lineage>
        <taxon>Eukaryota</taxon>
        <taxon>Metazoa</taxon>
        <taxon>Ecdysozoa</taxon>
        <taxon>Nematoda</taxon>
        <taxon>Chromadorea</taxon>
        <taxon>Rhabditida</taxon>
        <taxon>Rhabditina</taxon>
        <taxon>Rhabditomorpha</taxon>
        <taxon>Strongyloidea</taxon>
        <taxon>Heligmosomidae</taxon>
        <taxon>Heligmosomoides</taxon>
    </lineage>
</organism>
<reference evidence="3" key="2">
    <citation type="submission" date="2019-09" db="UniProtKB">
        <authorList>
            <consortium name="WormBaseParasite"/>
        </authorList>
    </citation>
    <scope>IDENTIFICATION</scope>
</reference>
<keyword evidence="2" id="KW-1185">Reference proteome</keyword>
<name>A0A183FQR0_HELPZ</name>
<accession>A0A3P8C682</accession>
<reference evidence="1 2" key="1">
    <citation type="submission" date="2018-11" db="EMBL/GenBank/DDBJ databases">
        <authorList>
            <consortium name="Pathogen Informatics"/>
        </authorList>
    </citation>
    <scope>NUCLEOTIDE SEQUENCE [LARGE SCALE GENOMIC DNA]</scope>
</reference>
<gene>
    <name evidence="1" type="ORF">HPBE_LOCUS10101</name>
</gene>